<accession>A0A658QTZ3</accession>
<dbReference type="PANTHER" id="PTHR13847:SF287">
    <property type="entry name" value="FAD-DEPENDENT OXIDOREDUCTASE DOMAIN-CONTAINING PROTEIN 1"/>
    <property type="match status" value="1"/>
</dbReference>
<dbReference type="SUPFAM" id="SSF51905">
    <property type="entry name" value="FAD/NAD(P)-binding domain"/>
    <property type="match status" value="1"/>
</dbReference>
<dbReference type="InterPro" id="IPR006076">
    <property type="entry name" value="FAD-dep_OxRdtase"/>
</dbReference>
<proteinExistence type="predicted"/>
<gene>
    <name evidence="3" type="ORF">AWB72_01439</name>
</gene>
<dbReference type="PANTHER" id="PTHR13847">
    <property type="entry name" value="SARCOSINE DEHYDROGENASE-RELATED"/>
    <property type="match status" value="1"/>
</dbReference>
<keyword evidence="1" id="KW-0560">Oxidoreductase</keyword>
<organism evidence="3 4">
    <name type="scientific">Caballeronia concitans</name>
    <dbReference type="NCBI Taxonomy" id="1777133"/>
    <lineage>
        <taxon>Bacteria</taxon>
        <taxon>Pseudomonadati</taxon>
        <taxon>Pseudomonadota</taxon>
        <taxon>Betaproteobacteria</taxon>
        <taxon>Burkholderiales</taxon>
        <taxon>Burkholderiaceae</taxon>
        <taxon>Caballeronia</taxon>
    </lineage>
</organism>
<dbReference type="AlphaFoldDB" id="A0A658QTZ3"/>
<evidence type="ECO:0000313" key="3">
    <source>
        <dbReference type="EMBL" id="SAL21219.1"/>
    </source>
</evidence>
<dbReference type="GO" id="GO:0016491">
    <property type="term" value="F:oxidoreductase activity"/>
    <property type="evidence" value="ECO:0007669"/>
    <property type="project" value="UniProtKB-KW"/>
</dbReference>
<dbReference type="RefSeq" id="WP_052449813.1">
    <property type="nucleotide sequence ID" value="NZ_FCNV02000002.1"/>
</dbReference>
<evidence type="ECO:0000259" key="2">
    <source>
        <dbReference type="Pfam" id="PF01266"/>
    </source>
</evidence>
<name>A0A658QTZ3_9BURK</name>
<feature type="domain" description="FAD dependent oxidoreductase" evidence="2">
    <location>
        <begin position="13"/>
        <end position="368"/>
    </location>
</feature>
<dbReference type="Gene3D" id="3.50.50.60">
    <property type="entry name" value="FAD/NAD(P)-binding domain"/>
    <property type="match status" value="1"/>
</dbReference>
<protein>
    <submittedName>
        <fullName evidence="3">FAD dependent oxidoreductase</fullName>
    </submittedName>
</protein>
<dbReference type="EMBL" id="FCNV02000002">
    <property type="protein sequence ID" value="SAL21219.1"/>
    <property type="molecule type" value="Genomic_DNA"/>
</dbReference>
<dbReference type="Pfam" id="PF01266">
    <property type="entry name" value="DAO"/>
    <property type="match status" value="1"/>
</dbReference>
<evidence type="ECO:0000256" key="1">
    <source>
        <dbReference type="ARBA" id="ARBA00023002"/>
    </source>
</evidence>
<dbReference type="Proteomes" id="UP000198263">
    <property type="component" value="Unassembled WGS sequence"/>
</dbReference>
<dbReference type="InterPro" id="IPR036188">
    <property type="entry name" value="FAD/NAD-bd_sf"/>
</dbReference>
<keyword evidence="4" id="KW-1185">Reference proteome</keyword>
<reference evidence="3 4" key="1">
    <citation type="submission" date="2016-01" db="EMBL/GenBank/DDBJ databases">
        <authorList>
            <person name="Peeters C."/>
        </authorList>
    </citation>
    <scope>NUCLEOTIDE SEQUENCE [LARGE SCALE GENOMIC DNA]</scope>
    <source>
        <strain evidence="3">LMG 29315</strain>
    </source>
</reference>
<dbReference type="Gene3D" id="3.30.9.10">
    <property type="entry name" value="D-Amino Acid Oxidase, subunit A, domain 2"/>
    <property type="match status" value="1"/>
</dbReference>
<dbReference type="OrthoDB" id="9806257at2"/>
<dbReference type="GO" id="GO:0005737">
    <property type="term" value="C:cytoplasm"/>
    <property type="evidence" value="ECO:0007669"/>
    <property type="project" value="TreeGrafter"/>
</dbReference>
<dbReference type="SUPFAM" id="SSF54373">
    <property type="entry name" value="FAD-linked reductases, C-terminal domain"/>
    <property type="match status" value="1"/>
</dbReference>
<sequence length="405" mass="42821">MKASAAPGRACPDVIVIGAGIVGAACARELARNGLDVLVLDRAGIGGGVTAAGMGHVVVMDDTPAEFALSSWSRQLWLDLAPRLDKRQDFVRCGTLWVAADDEEFDLARERRDSLARQGIACDMLDAQQLREAESELRDGFRGGMIVPDDAVVYAPSAAAWLIADASAAEPGEGRVTCRLGASVAQLTREGVVLDNGEAIAAGAVLIANGLQAIDLMPALPMQAKKGHLLITDRYPGTIRHQILELGYIKSAHNASGTSVAFNVQPRPTGQLLIGSSRQFDNVDSSIEPEIMARMLRRASEYLPRLPRLNAIRAWTGFRPATVDGLPLIGPAAHFVDDDAARVPAWIATGHEGLGVTTALATAKLIAAQMTGASSQLPIDATPYLPSRFQTSRVVDGVSKGTAHV</sequence>
<evidence type="ECO:0000313" key="4">
    <source>
        <dbReference type="Proteomes" id="UP000198263"/>
    </source>
</evidence>
<dbReference type="PROSITE" id="PS51257">
    <property type="entry name" value="PROKAR_LIPOPROTEIN"/>
    <property type="match status" value="1"/>
</dbReference>
<comment type="caution">
    <text evidence="3">The sequence shown here is derived from an EMBL/GenBank/DDBJ whole genome shotgun (WGS) entry which is preliminary data.</text>
</comment>